<evidence type="ECO:0000256" key="4">
    <source>
        <dbReference type="ARBA" id="ARBA00023125"/>
    </source>
</evidence>
<organism evidence="10 11">
    <name type="scientific">Salinisphaera dokdonensis CL-ES53</name>
    <dbReference type="NCBI Taxonomy" id="1304272"/>
    <lineage>
        <taxon>Bacteria</taxon>
        <taxon>Pseudomonadati</taxon>
        <taxon>Pseudomonadota</taxon>
        <taxon>Gammaproteobacteria</taxon>
        <taxon>Salinisphaerales</taxon>
        <taxon>Salinisphaeraceae</taxon>
        <taxon>Salinisphaera</taxon>
    </lineage>
</organism>
<dbReference type="Gene3D" id="6.10.250.690">
    <property type="match status" value="1"/>
</dbReference>
<dbReference type="InterPro" id="IPR016032">
    <property type="entry name" value="Sig_transdc_resp-reg_C-effctor"/>
</dbReference>
<evidence type="ECO:0000259" key="9">
    <source>
        <dbReference type="PROSITE" id="PS51755"/>
    </source>
</evidence>
<protein>
    <submittedName>
        <fullName evidence="10">Winged helix family two component transcriptional regulator</fullName>
    </submittedName>
</protein>
<dbReference type="EMBL" id="APND01000002">
    <property type="protein sequence ID" value="MES1928994.1"/>
    <property type="molecule type" value="Genomic_DNA"/>
</dbReference>
<feature type="domain" description="OmpR/PhoB-type" evidence="9">
    <location>
        <begin position="124"/>
        <end position="222"/>
    </location>
</feature>
<dbReference type="RefSeq" id="WP_353110469.1">
    <property type="nucleotide sequence ID" value="NZ_APND01000002.1"/>
</dbReference>
<evidence type="ECO:0000256" key="2">
    <source>
        <dbReference type="ARBA" id="ARBA00023012"/>
    </source>
</evidence>
<dbReference type="Gene3D" id="1.10.10.10">
    <property type="entry name" value="Winged helix-like DNA-binding domain superfamily/Winged helix DNA-binding domain"/>
    <property type="match status" value="1"/>
</dbReference>
<proteinExistence type="predicted"/>
<evidence type="ECO:0000313" key="10">
    <source>
        <dbReference type="EMBL" id="MES1928994.1"/>
    </source>
</evidence>
<keyword evidence="1 6" id="KW-0597">Phosphoprotein</keyword>
<keyword evidence="11" id="KW-1185">Reference proteome</keyword>
<reference evidence="10 11" key="1">
    <citation type="submission" date="2013-03" db="EMBL/GenBank/DDBJ databases">
        <title>Salinisphaera dokdonensis CL-ES53 Genome Sequencing.</title>
        <authorList>
            <person name="Li C."/>
            <person name="Lai Q."/>
            <person name="Shao Z."/>
        </authorList>
    </citation>
    <scope>NUCLEOTIDE SEQUENCE [LARGE SCALE GENOMIC DNA]</scope>
    <source>
        <strain evidence="10 11">CL-ES53</strain>
    </source>
</reference>
<dbReference type="Pfam" id="PF00072">
    <property type="entry name" value="Response_reg"/>
    <property type="match status" value="1"/>
</dbReference>
<dbReference type="SUPFAM" id="SSF46894">
    <property type="entry name" value="C-terminal effector domain of the bipartite response regulators"/>
    <property type="match status" value="1"/>
</dbReference>
<keyword evidence="4 7" id="KW-0238">DNA-binding</keyword>
<evidence type="ECO:0000256" key="5">
    <source>
        <dbReference type="ARBA" id="ARBA00023163"/>
    </source>
</evidence>
<keyword evidence="5" id="KW-0804">Transcription</keyword>
<dbReference type="CDD" id="cd00383">
    <property type="entry name" value="trans_reg_C"/>
    <property type="match status" value="1"/>
</dbReference>
<dbReference type="Pfam" id="PF00486">
    <property type="entry name" value="Trans_reg_C"/>
    <property type="match status" value="1"/>
</dbReference>
<evidence type="ECO:0000313" key="11">
    <source>
        <dbReference type="Proteomes" id="UP001460888"/>
    </source>
</evidence>
<dbReference type="PANTHER" id="PTHR48111">
    <property type="entry name" value="REGULATOR OF RPOS"/>
    <property type="match status" value="1"/>
</dbReference>
<dbReference type="SUPFAM" id="SSF52172">
    <property type="entry name" value="CheY-like"/>
    <property type="match status" value="1"/>
</dbReference>
<dbReference type="Proteomes" id="UP001460888">
    <property type="component" value="Unassembled WGS sequence"/>
</dbReference>
<name>A0ABV2AZC5_9GAMM</name>
<evidence type="ECO:0000256" key="7">
    <source>
        <dbReference type="PROSITE-ProRule" id="PRU01091"/>
    </source>
</evidence>
<comment type="caution">
    <text evidence="10">The sequence shown here is derived from an EMBL/GenBank/DDBJ whole genome shotgun (WGS) entry which is preliminary data.</text>
</comment>
<feature type="domain" description="Response regulatory" evidence="8">
    <location>
        <begin position="2"/>
        <end position="117"/>
    </location>
</feature>
<sequence length="226" mass="24984">MYILIVEDNDDLAANIGEYCEEQGDIVDYAGDGLTGLHLAAVNNYDVLVLDLSLPGLDGLSLCERLRLDAGNNVPILMLTARDTLRDRLTGFETGADDYLTKPFSLQELHMRLKALVRRAAGATDHLVVSDLIFDLRTLIVRRGGRRLDLTPTGMRMLELLMRASPAVVRTATVERAIWGDDPPDSEAALRGHIHQLRGIIDKPFPTKLLKTVHGIGYRLADDESL</sequence>
<accession>A0ABV2AZC5</accession>
<dbReference type="InterPro" id="IPR039420">
    <property type="entry name" value="WalR-like"/>
</dbReference>
<keyword evidence="3" id="KW-0805">Transcription regulation</keyword>
<evidence type="ECO:0000256" key="1">
    <source>
        <dbReference type="ARBA" id="ARBA00022553"/>
    </source>
</evidence>
<dbReference type="SMART" id="SM00862">
    <property type="entry name" value="Trans_reg_C"/>
    <property type="match status" value="1"/>
</dbReference>
<feature type="modified residue" description="4-aspartylphosphate" evidence="6">
    <location>
        <position position="51"/>
    </location>
</feature>
<dbReference type="SMART" id="SM00448">
    <property type="entry name" value="REC"/>
    <property type="match status" value="1"/>
</dbReference>
<dbReference type="PROSITE" id="PS51755">
    <property type="entry name" value="OMPR_PHOB"/>
    <property type="match status" value="1"/>
</dbReference>
<gene>
    <name evidence="10" type="ORF">SADO_07057</name>
</gene>
<dbReference type="PANTHER" id="PTHR48111:SF22">
    <property type="entry name" value="REGULATOR OF RPOS"/>
    <property type="match status" value="1"/>
</dbReference>
<evidence type="ECO:0000256" key="3">
    <source>
        <dbReference type="ARBA" id="ARBA00023015"/>
    </source>
</evidence>
<dbReference type="PROSITE" id="PS50110">
    <property type="entry name" value="RESPONSE_REGULATORY"/>
    <property type="match status" value="1"/>
</dbReference>
<feature type="DNA-binding region" description="OmpR/PhoB-type" evidence="7">
    <location>
        <begin position="124"/>
        <end position="222"/>
    </location>
</feature>
<dbReference type="Gene3D" id="3.40.50.2300">
    <property type="match status" value="1"/>
</dbReference>
<evidence type="ECO:0000256" key="6">
    <source>
        <dbReference type="PROSITE-ProRule" id="PRU00169"/>
    </source>
</evidence>
<dbReference type="InterPro" id="IPR001867">
    <property type="entry name" value="OmpR/PhoB-type_DNA-bd"/>
</dbReference>
<dbReference type="InterPro" id="IPR036388">
    <property type="entry name" value="WH-like_DNA-bd_sf"/>
</dbReference>
<keyword evidence="2" id="KW-0902">Two-component regulatory system</keyword>
<dbReference type="InterPro" id="IPR011006">
    <property type="entry name" value="CheY-like_superfamily"/>
</dbReference>
<dbReference type="InterPro" id="IPR001789">
    <property type="entry name" value="Sig_transdc_resp-reg_receiver"/>
</dbReference>
<evidence type="ECO:0000259" key="8">
    <source>
        <dbReference type="PROSITE" id="PS50110"/>
    </source>
</evidence>